<proteinExistence type="predicted"/>
<evidence type="ECO:0000313" key="2">
    <source>
        <dbReference type="EMBL" id="GAA1805508.1"/>
    </source>
</evidence>
<gene>
    <name evidence="2" type="ORF">GCM10009682_29170</name>
</gene>
<keyword evidence="1" id="KW-0812">Transmembrane</keyword>
<feature type="transmembrane region" description="Helical" evidence="1">
    <location>
        <begin position="6"/>
        <end position="26"/>
    </location>
</feature>
<reference evidence="2 3" key="1">
    <citation type="journal article" date="2019" name="Int. J. Syst. Evol. Microbiol.">
        <title>The Global Catalogue of Microorganisms (GCM) 10K type strain sequencing project: providing services to taxonomists for standard genome sequencing and annotation.</title>
        <authorList>
            <consortium name="The Broad Institute Genomics Platform"/>
            <consortium name="The Broad Institute Genome Sequencing Center for Infectious Disease"/>
            <person name="Wu L."/>
            <person name="Ma J."/>
        </authorList>
    </citation>
    <scope>NUCLEOTIDE SEQUENCE [LARGE SCALE GENOMIC DNA]</scope>
    <source>
        <strain evidence="2 3">JCM 13250</strain>
    </source>
</reference>
<organism evidence="2 3">
    <name type="scientific">Luedemannella flava</name>
    <dbReference type="NCBI Taxonomy" id="349316"/>
    <lineage>
        <taxon>Bacteria</taxon>
        <taxon>Bacillati</taxon>
        <taxon>Actinomycetota</taxon>
        <taxon>Actinomycetes</taxon>
        <taxon>Micromonosporales</taxon>
        <taxon>Micromonosporaceae</taxon>
        <taxon>Luedemannella</taxon>
    </lineage>
</organism>
<evidence type="ECO:0000256" key="1">
    <source>
        <dbReference type="SAM" id="Phobius"/>
    </source>
</evidence>
<comment type="caution">
    <text evidence="2">The sequence shown here is derived from an EMBL/GenBank/DDBJ whole genome shotgun (WGS) entry which is preliminary data.</text>
</comment>
<name>A0ABN2M0J3_9ACTN</name>
<keyword evidence="3" id="KW-1185">Reference proteome</keyword>
<dbReference type="EMBL" id="BAAALT010000078">
    <property type="protein sequence ID" value="GAA1805508.1"/>
    <property type="molecule type" value="Genomic_DNA"/>
</dbReference>
<sequence>MVWDVNASELMSATALLISTAALIYARSQARSTKEQAVAAVRLTTIESQRRAREVTPPLKISVKGDPYGPRPKLRLRVTRSGNAHPLEVKVALHEPTFGWRFSESGADVVGCTIGPNGSTDLPLSSVPKAGFRQWNPKFGDVAVTVTGAVDGHDWTSPHTVSLPIPRNLRRLAIDD</sequence>
<dbReference type="Proteomes" id="UP001500218">
    <property type="component" value="Unassembled WGS sequence"/>
</dbReference>
<keyword evidence="1" id="KW-0472">Membrane</keyword>
<evidence type="ECO:0000313" key="3">
    <source>
        <dbReference type="Proteomes" id="UP001500218"/>
    </source>
</evidence>
<keyword evidence="1" id="KW-1133">Transmembrane helix</keyword>
<protein>
    <submittedName>
        <fullName evidence="2">Uncharacterized protein</fullName>
    </submittedName>
</protein>
<accession>A0ABN2M0J3</accession>